<proteinExistence type="predicted"/>
<feature type="non-terminal residue" evidence="1">
    <location>
        <position position="1"/>
    </location>
</feature>
<dbReference type="EMBL" id="CAJPIN010053321">
    <property type="protein sequence ID" value="CAG2066357.1"/>
    <property type="molecule type" value="Genomic_DNA"/>
</dbReference>
<reference evidence="1" key="1">
    <citation type="submission" date="2021-03" db="EMBL/GenBank/DDBJ databases">
        <authorList>
            <person name="Tran Van P."/>
        </authorList>
    </citation>
    <scope>NUCLEOTIDE SEQUENCE</scope>
</reference>
<sequence>DLKHVFKSSKIGPIDTRGYIVNLLNKFEVALTWDSRTLLIPSLLPSEESLRSTHTQTVRVKIPVRSRGWAVRSKKAVTMSTASTLVGNSCFYTQSSPDKFRLRKPSPGPHKISSPSFPEEVQEVTATSNCEITHRSDPECSIRRLLLMSYFPSGFWSRLITRVLADDTIVDIVRSFFITPKEVVQDANMVQLLDVRAEWVLWQTGMELRYADITLFRMKEVLPNLRNSPTDYRQLRCVILLAM</sequence>
<evidence type="ECO:0000313" key="2">
    <source>
        <dbReference type="Proteomes" id="UP001153148"/>
    </source>
</evidence>
<evidence type="ECO:0000313" key="1">
    <source>
        <dbReference type="EMBL" id="CAG2066357.1"/>
    </source>
</evidence>
<accession>A0ABN7PLP9</accession>
<dbReference type="Proteomes" id="UP001153148">
    <property type="component" value="Unassembled WGS sequence"/>
</dbReference>
<comment type="caution">
    <text evidence="1">The sequence shown here is derived from an EMBL/GenBank/DDBJ whole genome shotgun (WGS) entry which is preliminary data.</text>
</comment>
<keyword evidence="2" id="KW-1185">Reference proteome</keyword>
<gene>
    <name evidence="1" type="ORF">TPAB3V08_LOCUS13300</name>
</gene>
<organism evidence="1 2">
    <name type="scientific">Timema podura</name>
    <name type="common">Walking stick</name>
    <dbReference type="NCBI Taxonomy" id="61482"/>
    <lineage>
        <taxon>Eukaryota</taxon>
        <taxon>Metazoa</taxon>
        <taxon>Ecdysozoa</taxon>
        <taxon>Arthropoda</taxon>
        <taxon>Hexapoda</taxon>
        <taxon>Insecta</taxon>
        <taxon>Pterygota</taxon>
        <taxon>Neoptera</taxon>
        <taxon>Polyneoptera</taxon>
        <taxon>Phasmatodea</taxon>
        <taxon>Timematodea</taxon>
        <taxon>Timematoidea</taxon>
        <taxon>Timematidae</taxon>
        <taxon>Timema</taxon>
    </lineage>
</organism>
<protein>
    <submittedName>
        <fullName evidence="1">Uncharacterized protein</fullName>
    </submittedName>
</protein>
<name>A0ABN7PLP9_TIMPD</name>
<feature type="non-terminal residue" evidence="1">
    <location>
        <position position="243"/>
    </location>
</feature>